<feature type="transmembrane region" description="Helical" evidence="1">
    <location>
        <begin position="519"/>
        <end position="539"/>
    </location>
</feature>
<reference evidence="2 3" key="1">
    <citation type="journal article" date="2014" name="Genome Announc.">
        <title>Draft Genome Sequence of the Iron-Oxidizing, Acidophilic, and Halotolerant 'Thiobacillus prosperus' Type Strain DSM 5130.</title>
        <authorList>
            <person name="Ossandon F.J."/>
            <person name="Cardenas J.P."/>
            <person name="Corbett M."/>
            <person name="Quatrini R."/>
            <person name="Holmes D.S."/>
            <person name="Watkin E."/>
        </authorList>
    </citation>
    <scope>NUCLEOTIDE SEQUENCE [LARGE SCALE GENOMIC DNA]</scope>
    <source>
        <strain evidence="2 3">DSM 5130</strain>
    </source>
</reference>
<dbReference type="InterPro" id="IPR001036">
    <property type="entry name" value="Acrflvin-R"/>
</dbReference>
<dbReference type="AlphaFoldDB" id="A0A1A6C1Z1"/>
<dbReference type="PRINTS" id="PR00702">
    <property type="entry name" value="ACRIFLAVINRP"/>
</dbReference>
<dbReference type="GO" id="GO:0042910">
    <property type="term" value="F:xenobiotic transmembrane transporter activity"/>
    <property type="evidence" value="ECO:0007669"/>
    <property type="project" value="TreeGrafter"/>
</dbReference>
<keyword evidence="1" id="KW-0812">Transmembrane</keyword>
<evidence type="ECO:0000256" key="1">
    <source>
        <dbReference type="SAM" id="Phobius"/>
    </source>
</evidence>
<dbReference type="PANTHER" id="PTHR32063">
    <property type="match status" value="1"/>
</dbReference>
<dbReference type="OrthoDB" id="5287122at2"/>
<feature type="transmembrane region" description="Helical" evidence="1">
    <location>
        <begin position="902"/>
        <end position="924"/>
    </location>
</feature>
<dbReference type="RefSeq" id="WP_065089783.1">
    <property type="nucleotide sequence ID" value="NZ_JQSG02000006.1"/>
</dbReference>
<feature type="transmembrane region" description="Helical" evidence="1">
    <location>
        <begin position="949"/>
        <end position="970"/>
    </location>
</feature>
<accession>A0A1A6C1Z1</accession>
<dbReference type="EMBL" id="JQSG02000006">
    <property type="protein sequence ID" value="OBS08573.1"/>
    <property type="molecule type" value="Genomic_DNA"/>
</dbReference>
<gene>
    <name evidence="2" type="ORF">Thpro_022823</name>
</gene>
<dbReference type="GO" id="GO:0005886">
    <property type="term" value="C:plasma membrane"/>
    <property type="evidence" value="ECO:0007669"/>
    <property type="project" value="TreeGrafter"/>
</dbReference>
<feature type="transmembrane region" description="Helical" evidence="1">
    <location>
        <begin position="331"/>
        <end position="350"/>
    </location>
</feature>
<dbReference type="InterPro" id="IPR027463">
    <property type="entry name" value="AcrB_DN_DC_subdom"/>
</dbReference>
<dbReference type="Gene3D" id="3.30.70.1440">
    <property type="entry name" value="Multidrug efflux transporter AcrB pore domain"/>
    <property type="match status" value="1"/>
</dbReference>
<name>A0A1A6C1Z1_9GAMM</name>
<dbReference type="Proteomes" id="UP000029273">
    <property type="component" value="Unassembled WGS sequence"/>
</dbReference>
<feature type="transmembrane region" description="Helical" evidence="1">
    <location>
        <begin position="976"/>
        <end position="1001"/>
    </location>
</feature>
<sequence>MAIPPLLRRPLLWVGLFAALVAYGLYALWHIPVEVLPRFGYPQIGIVVHDPGATAAEMENLIVRPLEGRLMGLTRMRSLRSSMGQGTAQLTIRFDEGTRPQPDLQAVYAAIDRARGSLPAGVHPYAEVMGNAINEIADYSVEIPAEIPAYRVQRAIRTRILPALRAVPGVQRVELFGSGDEALWIQPEPAALHRYGIGISAIADAVRRQVVLGPAGHLDLGHQDVLIEARHLPLTGAALRAIAIPTAHGDVPLGALARVARAATPIHSAVALDGHPSLGLIVFKQPGASTLPVDHAVAATLQRLQAELPHGVRWVPIYRQSHLVGLIGSDLGRNLLAGGLLAIAVLLWLLGVHRGVWVLALSIPLSLLLGIAGLYAFGQSLNLLTLGALTVAVGLLADDGIIVLEAIYHRWERGVAGIEGVRAGLKDIAGADITGTLTTVAAYLPLLAVGGLAGLFSNPFALAMSLALLASLLVSLTLIPLLLSHIGSAGRTSRSGGSLLAWLQRGNHRLLGLTLRRPGLSALAAAGLFLLSLIALAVVPMNFLPLPNEGVLLDGFTLPPGSTLAQTRSAVAQLTRHLRADPDVAHTFARIGSARGTAYTERAFAGEIQIVLKPGVHTASLSKVAARLLNEAAIDGVQQSIDTPTIERLGESLSGLPQPFEITLYGARLGTLESLSGQIAARLRHVPALADVFNNDSYPVPVLRVEPRDDALRAHGLDPQGFYRQMALLLRGRTLARVPDGEWPLSIYLRLPHPQALGLVGLRRLQLRTAHGWTPLGQLADLTVTQTPNQIRHLDGARAVEILATPLAPLGTVTAQARQALHDLKLPSGYRYAFGGLYPLLMHTAWVLGLAALGALALTLGIVSLQFDGLRLAGILLLQAPLAFTGGALALAASGVGLNATALVGFLTLIGISLNHGIVLLSYARANERAGQSPEEAVREAVRARFRPIVLTTLTAALGMLPTALGWGLGAAPEQGLAIVVLGGVLWSSLLSTNLLPALYLRWGRRQSA</sequence>
<dbReference type="SUPFAM" id="SSF82693">
    <property type="entry name" value="Multidrug efflux transporter AcrB pore domain, PN1, PN2, PC1 and PC2 subdomains"/>
    <property type="match status" value="3"/>
</dbReference>
<protein>
    <submittedName>
        <fullName evidence="2">Acriflavine resistance protein B</fullName>
    </submittedName>
</protein>
<dbReference type="Gene3D" id="3.30.2090.10">
    <property type="entry name" value="Multidrug efflux transporter AcrB TolC docking domain, DN and DC subdomains"/>
    <property type="match status" value="2"/>
</dbReference>
<feature type="transmembrane region" description="Helical" evidence="1">
    <location>
        <begin position="462"/>
        <end position="483"/>
    </location>
</feature>
<dbReference type="Gene3D" id="3.30.70.1320">
    <property type="entry name" value="Multidrug efflux transporter AcrB pore domain like"/>
    <property type="match status" value="1"/>
</dbReference>
<keyword evidence="1" id="KW-0472">Membrane</keyword>
<keyword evidence="3" id="KW-1185">Reference proteome</keyword>
<evidence type="ECO:0000313" key="3">
    <source>
        <dbReference type="Proteomes" id="UP000029273"/>
    </source>
</evidence>
<feature type="transmembrane region" description="Helical" evidence="1">
    <location>
        <begin position="357"/>
        <end position="377"/>
    </location>
</feature>
<dbReference type="Gene3D" id="1.20.1640.10">
    <property type="entry name" value="Multidrug efflux transporter AcrB transmembrane domain"/>
    <property type="match status" value="2"/>
</dbReference>
<feature type="transmembrane region" description="Helical" evidence="1">
    <location>
        <begin position="840"/>
        <end position="863"/>
    </location>
</feature>
<comment type="caution">
    <text evidence="2">The sequence shown here is derived from an EMBL/GenBank/DDBJ whole genome shotgun (WGS) entry which is preliminary data.</text>
</comment>
<dbReference type="PANTHER" id="PTHR32063:SF24">
    <property type="entry name" value="CATION EFFLUX SYSTEM (ACRB_ACRD_ACRF FAMILY)"/>
    <property type="match status" value="1"/>
</dbReference>
<keyword evidence="1" id="KW-1133">Transmembrane helix</keyword>
<organism evidence="2 3">
    <name type="scientific">Acidihalobacter prosperus</name>
    <dbReference type="NCBI Taxonomy" id="160660"/>
    <lineage>
        <taxon>Bacteria</taxon>
        <taxon>Pseudomonadati</taxon>
        <taxon>Pseudomonadota</taxon>
        <taxon>Gammaproteobacteria</taxon>
        <taxon>Chromatiales</taxon>
        <taxon>Ectothiorhodospiraceae</taxon>
        <taxon>Acidihalobacter</taxon>
    </lineage>
</organism>
<dbReference type="SUPFAM" id="SSF82866">
    <property type="entry name" value="Multidrug efflux transporter AcrB transmembrane domain"/>
    <property type="match status" value="2"/>
</dbReference>
<dbReference type="SUPFAM" id="SSF82714">
    <property type="entry name" value="Multidrug efflux transporter AcrB TolC docking domain, DN and DC subdomains"/>
    <property type="match status" value="2"/>
</dbReference>
<feature type="transmembrane region" description="Helical" evidence="1">
    <location>
        <begin position="875"/>
        <end position="896"/>
    </location>
</feature>
<dbReference type="Pfam" id="PF00873">
    <property type="entry name" value="ACR_tran"/>
    <property type="match status" value="1"/>
</dbReference>
<dbReference type="Gene3D" id="3.30.70.1430">
    <property type="entry name" value="Multidrug efflux transporter AcrB pore domain"/>
    <property type="match status" value="2"/>
</dbReference>
<proteinExistence type="predicted"/>
<feature type="transmembrane region" description="Helical" evidence="1">
    <location>
        <begin position="383"/>
        <end position="408"/>
    </location>
</feature>
<feature type="transmembrane region" description="Helical" evidence="1">
    <location>
        <begin position="429"/>
        <end position="456"/>
    </location>
</feature>
<evidence type="ECO:0000313" key="2">
    <source>
        <dbReference type="EMBL" id="OBS08573.1"/>
    </source>
</evidence>